<dbReference type="InterPro" id="IPR000172">
    <property type="entry name" value="GMC_OxRdtase_N"/>
</dbReference>
<feature type="domain" description="Glucose-methanol-choline oxidoreductase N-terminal" evidence="7">
    <location>
        <begin position="252"/>
        <end position="266"/>
    </location>
</feature>
<dbReference type="SUPFAM" id="SSF51905">
    <property type="entry name" value="FAD/NAD(P)-binding domain"/>
    <property type="match status" value="1"/>
</dbReference>
<dbReference type="PANTHER" id="PTHR11552">
    <property type="entry name" value="GLUCOSE-METHANOL-CHOLINE GMC OXIDOREDUCTASE"/>
    <property type="match status" value="1"/>
</dbReference>
<dbReference type="PIRSF" id="PIRSF000137">
    <property type="entry name" value="Alcohol_oxidase"/>
    <property type="match status" value="1"/>
</dbReference>
<evidence type="ECO:0000256" key="5">
    <source>
        <dbReference type="RuleBase" id="RU003968"/>
    </source>
</evidence>
<dbReference type="RefSeq" id="WP_344727760.1">
    <property type="nucleotide sequence ID" value="NZ_BAAAUS010000046.1"/>
</dbReference>
<name>A0ABW4FAV8_9PSEU</name>
<dbReference type="InterPro" id="IPR007867">
    <property type="entry name" value="GMC_OxRtase_C"/>
</dbReference>
<gene>
    <name evidence="8" type="ORF">ACFSJD_37140</name>
</gene>
<sequence>METFDYIVVGGGSAGCVLAARLSANPDTRVLLLEAGPIEPVPDMEDPTLWWQLLGSSVDWDFETVPQPALNGAVLRVPQGKVLGGSSGINGTMFIRGNRSSFDAWDAGGATGWNYDALLPYFKRSERAPGRDPAYRGTEGPIDVAPPSTTGPLWEACFEAAIESGHPFVEDCNAESGEGVSFHENNVLGGKRLSTADAYLTRVANRENLTVRADAHVRRLLLESTTCRGVEYRVGNELFVAGADRETILAAGAIPTPTLLLLSGIGPGDHLRSVGVDVKVDLPGVGENFHDHVKSQVAYTTTVPVHVPEMARKPHVMLRSDASVEPDLHILFTDFPVRPRWETVPETGYSVVFGLLTPASRGWIRLAGPDPDQPPLVNPNLLADPSDLDRMICGLQVAQEIGSAEALAPMRGEELFPGPQIGTDSEYRAYIRSTATSYTHVVGSCKIGTDAMAVVDPDLKVRGVDNLRIADASVMPSVPSANTNPSVIAVAERAADLIIGGQA</sequence>
<reference evidence="9" key="1">
    <citation type="journal article" date="2019" name="Int. J. Syst. Evol. Microbiol.">
        <title>The Global Catalogue of Microorganisms (GCM) 10K type strain sequencing project: providing services to taxonomists for standard genome sequencing and annotation.</title>
        <authorList>
            <consortium name="The Broad Institute Genomics Platform"/>
            <consortium name="The Broad Institute Genome Sequencing Center for Infectious Disease"/>
            <person name="Wu L."/>
            <person name="Ma J."/>
        </authorList>
    </citation>
    <scope>NUCLEOTIDE SEQUENCE [LARGE SCALE GENOMIC DNA]</scope>
    <source>
        <strain evidence="9">CCM 7043</strain>
    </source>
</reference>
<dbReference type="Pfam" id="PF05199">
    <property type="entry name" value="GMC_oxred_C"/>
    <property type="match status" value="1"/>
</dbReference>
<evidence type="ECO:0000313" key="9">
    <source>
        <dbReference type="Proteomes" id="UP001597114"/>
    </source>
</evidence>
<evidence type="ECO:0000256" key="2">
    <source>
        <dbReference type="ARBA" id="ARBA00010790"/>
    </source>
</evidence>
<dbReference type="Proteomes" id="UP001597114">
    <property type="component" value="Unassembled WGS sequence"/>
</dbReference>
<keyword evidence="4 5" id="KW-0274">FAD</keyword>
<comment type="cofactor">
    <cofactor evidence="1">
        <name>FAD</name>
        <dbReference type="ChEBI" id="CHEBI:57692"/>
    </cofactor>
</comment>
<evidence type="ECO:0000256" key="4">
    <source>
        <dbReference type="ARBA" id="ARBA00022827"/>
    </source>
</evidence>
<dbReference type="PROSITE" id="PS00623">
    <property type="entry name" value="GMC_OXRED_1"/>
    <property type="match status" value="1"/>
</dbReference>
<evidence type="ECO:0000259" key="6">
    <source>
        <dbReference type="PROSITE" id="PS00623"/>
    </source>
</evidence>
<organism evidence="8 9">
    <name type="scientific">Pseudonocardia yunnanensis</name>
    <dbReference type="NCBI Taxonomy" id="58107"/>
    <lineage>
        <taxon>Bacteria</taxon>
        <taxon>Bacillati</taxon>
        <taxon>Actinomycetota</taxon>
        <taxon>Actinomycetes</taxon>
        <taxon>Pseudonocardiales</taxon>
        <taxon>Pseudonocardiaceae</taxon>
        <taxon>Pseudonocardia</taxon>
    </lineage>
</organism>
<dbReference type="EMBL" id="JBHUCO010000058">
    <property type="protein sequence ID" value="MFD1523160.1"/>
    <property type="molecule type" value="Genomic_DNA"/>
</dbReference>
<feature type="domain" description="Glucose-methanol-choline oxidoreductase N-terminal" evidence="6">
    <location>
        <begin position="80"/>
        <end position="103"/>
    </location>
</feature>
<keyword evidence="9" id="KW-1185">Reference proteome</keyword>
<evidence type="ECO:0000313" key="8">
    <source>
        <dbReference type="EMBL" id="MFD1523160.1"/>
    </source>
</evidence>
<dbReference type="PROSITE" id="PS00624">
    <property type="entry name" value="GMC_OXRED_2"/>
    <property type="match status" value="1"/>
</dbReference>
<dbReference type="Pfam" id="PF00732">
    <property type="entry name" value="GMC_oxred_N"/>
    <property type="match status" value="1"/>
</dbReference>
<protein>
    <submittedName>
        <fullName evidence="8">GMC family oxidoreductase</fullName>
    </submittedName>
</protein>
<keyword evidence="3 5" id="KW-0285">Flavoprotein</keyword>
<dbReference type="Gene3D" id="3.50.50.60">
    <property type="entry name" value="FAD/NAD(P)-binding domain"/>
    <property type="match status" value="1"/>
</dbReference>
<dbReference type="Gene3D" id="3.30.560.10">
    <property type="entry name" value="Glucose Oxidase, domain 3"/>
    <property type="match status" value="1"/>
</dbReference>
<comment type="similarity">
    <text evidence="2 5">Belongs to the GMC oxidoreductase family.</text>
</comment>
<dbReference type="SUPFAM" id="SSF54373">
    <property type="entry name" value="FAD-linked reductases, C-terminal domain"/>
    <property type="match status" value="1"/>
</dbReference>
<evidence type="ECO:0000259" key="7">
    <source>
        <dbReference type="PROSITE" id="PS00624"/>
    </source>
</evidence>
<dbReference type="PANTHER" id="PTHR11552:SF147">
    <property type="entry name" value="CHOLINE DEHYDROGENASE, MITOCHONDRIAL"/>
    <property type="match status" value="1"/>
</dbReference>
<accession>A0ABW4FAV8</accession>
<dbReference type="InterPro" id="IPR036188">
    <property type="entry name" value="FAD/NAD-bd_sf"/>
</dbReference>
<evidence type="ECO:0000256" key="3">
    <source>
        <dbReference type="ARBA" id="ARBA00022630"/>
    </source>
</evidence>
<proteinExistence type="inferred from homology"/>
<evidence type="ECO:0000256" key="1">
    <source>
        <dbReference type="ARBA" id="ARBA00001974"/>
    </source>
</evidence>
<dbReference type="InterPro" id="IPR012132">
    <property type="entry name" value="GMC_OxRdtase"/>
</dbReference>
<comment type="caution">
    <text evidence="8">The sequence shown here is derived from an EMBL/GenBank/DDBJ whole genome shotgun (WGS) entry which is preliminary data.</text>
</comment>